<dbReference type="SUPFAM" id="SSF53633">
    <property type="entry name" value="Carbamate kinase-like"/>
    <property type="match status" value="1"/>
</dbReference>
<dbReference type="GO" id="GO:0005829">
    <property type="term" value="C:cytosol"/>
    <property type="evidence" value="ECO:0007669"/>
    <property type="project" value="TreeGrafter"/>
</dbReference>
<dbReference type="InterPro" id="IPR036393">
    <property type="entry name" value="AceGlu_kinase-like_sf"/>
</dbReference>
<dbReference type="EC" id="2.7.2.4" evidence="7"/>
<sequence length="504" mass="55204">MDSYRLIIVCSARSTEVKSKGTTSLLMNASELVLNPDPRISFSDIVSEIKQSHIEAGNKYIKRPEIRESYINRVSQICSRLEQLLAASQVIDEVSERTKDIIIGTGENLSCEFVQSLLADNMVSAKVVNLEKSISQKFDSNNLDQSFYNYLKYRFAELISQAGNHVPVVTGYFGPVPGGILYSVGRGYTDLAAALIAAGVGAQELQIWKEVDGVYSADPRKVSSAKLIHIITPEEAAELTYYGSEVVHPFTMEQVMNAMIPIRIKNVQNPSGEGTVISPDLMSRPSSRASSHSNLLLDNANQIKKIHSSPQMLLKNGYMLDLSRRQPIAVTIKDDIVILNIHSNRKSVSYGFFESIFSTLNKYSVVVDLISTSEVHVSMAISVSNVDRVLPLLKSDLAKLGNVDLFLNKAILSLVGKQMRNMVGIAGRMFLSLANAGVSIDMISQGSSEINISCVISASKSIVALNAVHNSLLSQESSLESDPEAIRDLSDPNFQSSFDHFNSS</sequence>
<dbReference type="PIRSF" id="PIRSF000726">
    <property type="entry name" value="Asp_kin"/>
    <property type="match status" value="1"/>
</dbReference>
<keyword evidence="11" id="KW-1185">Reference proteome</keyword>
<evidence type="ECO:0000313" key="10">
    <source>
        <dbReference type="EMBL" id="OLY82482.1"/>
    </source>
</evidence>
<evidence type="ECO:0000256" key="5">
    <source>
        <dbReference type="ARBA" id="ARBA00022840"/>
    </source>
</evidence>
<keyword evidence="4 7" id="KW-0418">Kinase</keyword>
<dbReference type="GO" id="GO:0009090">
    <property type="term" value="P:homoserine biosynthetic process"/>
    <property type="evidence" value="ECO:0007669"/>
    <property type="project" value="TreeGrafter"/>
</dbReference>
<dbReference type="STRING" id="133383.A0A1R0H016"/>
<accession>A0A1R0H016</accession>
<dbReference type="SUPFAM" id="SSF55021">
    <property type="entry name" value="ACT-like"/>
    <property type="match status" value="2"/>
</dbReference>
<name>A0A1R0H016_9FUNG</name>
<comment type="similarity">
    <text evidence="1 7">Belongs to the aspartokinase family.</text>
</comment>
<dbReference type="EMBL" id="LSSL01001498">
    <property type="protein sequence ID" value="OLY82482.1"/>
    <property type="molecule type" value="Genomic_DNA"/>
</dbReference>
<dbReference type="FunFam" id="3.40.1160.10:FF:000023">
    <property type="entry name" value="Probable aspartokinase"/>
    <property type="match status" value="1"/>
</dbReference>
<proteinExistence type="inferred from homology"/>
<dbReference type="InterPro" id="IPR001048">
    <property type="entry name" value="Asp/Glu/Uridylate_kinase"/>
</dbReference>
<dbReference type="NCBIfam" id="TIGR00657">
    <property type="entry name" value="asp_kinases"/>
    <property type="match status" value="1"/>
</dbReference>
<comment type="catalytic activity">
    <reaction evidence="6 7">
        <text>L-aspartate + ATP = 4-phospho-L-aspartate + ADP</text>
        <dbReference type="Rhea" id="RHEA:23776"/>
        <dbReference type="ChEBI" id="CHEBI:29991"/>
        <dbReference type="ChEBI" id="CHEBI:30616"/>
        <dbReference type="ChEBI" id="CHEBI:57535"/>
        <dbReference type="ChEBI" id="CHEBI:456216"/>
        <dbReference type="EC" id="2.7.2.4"/>
    </reaction>
</comment>
<evidence type="ECO:0000256" key="8">
    <source>
        <dbReference type="SAM" id="MobiDB-lite"/>
    </source>
</evidence>
<dbReference type="Pfam" id="PF00696">
    <property type="entry name" value="AA_kinase"/>
    <property type="match status" value="1"/>
</dbReference>
<dbReference type="GO" id="GO:0009089">
    <property type="term" value="P:lysine biosynthetic process via diaminopimelate"/>
    <property type="evidence" value="ECO:0007669"/>
    <property type="project" value="InterPro"/>
</dbReference>
<evidence type="ECO:0000256" key="1">
    <source>
        <dbReference type="ARBA" id="ARBA00010122"/>
    </source>
</evidence>
<dbReference type="PROSITE" id="PS51671">
    <property type="entry name" value="ACT"/>
    <property type="match status" value="1"/>
</dbReference>
<evidence type="ECO:0000256" key="3">
    <source>
        <dbReference type="ARBA" id="ARBA00022741"/>
    </source>
</evidence>
<evidence type="ECO:0000256" key="4">
    <source>
        <dbReference type="ARBA" id="ARBA00022777"/>
    </source>
</evidence>
<dbReference type="GO" id="GO:0004072">
    <property type="term" value="F:aspartate kinase activity"/>
    <property type="evidence" value="ECO:0007669"/>
    <property type="project" value="UniProtKB-EC"/>
</dbReference>
<evidence type="ECO:0000256" key="2">
    <source>
        <dbReference type="ARBA" id="ARBA00022679"/>
    </source>
</evidence>
<dbReference type="AlphaFoldDB" id="A0A1R0H016"/>
<dbReference type="GO" id="GO:0009088">
    <property type="term" value="P:threonine biosynthetic process"/>
    <property type="evidence" value="ECO:0007669"/>
    <property type="project" value="UniProtKB-ARBA"/>
</dbReference>
<evidence type="ECO:0000256" key="6">
    <source>
        <dbReference type="ARBA" id="ARBA00047872"/>
    </source>
</evidence>
<dbReference type="InterPro" id="IPR054352">
    <property type="entry name" value="ACT_Aspartokinase"/>
</dbReference>
<dbReference type="Gene3D" id="3.30.2130.10">
    <property type="entry name" value="VC0802-like"/>
    <property type="match status" value="1"/>
</dbReference>
<evidence type="ECO:0000259" key="9">
    <source>
        <dbReference type="PROSITE" id="PS51671"/>
    </source>
</evidence>
<protein>
    <recommendedName>
        <fullName evidence="7">Aspartokinase</fullName>
        <ecNumber evidence="7">2.7.2.4</ecNumber>
    </recommendedName>
</protein>
<feature type="compositionally biased region" description="Polar residues" evidence="8">
    <location>
        <begin position="492"/>
        <end position="504"/>
    </location>
</feature>
<dbReference type="FunFam" id="3.30.2130.10:FF:000001">
    <property type="entry name" value="Bifunctional aspartokinase/homoserine dehydrogenase"/>
    <property type="match status" value="1"/>
</dbReference>
<keyword evidence="3" id="KW-0547">Nucleotide-binding</keyword>
<feature type="domain" description="ACT" evidence="9">
    <location>
        <begin position="414"/>
        <end position="493"/>
    </location>
</feature>
<dbReference type="Proteomes" id="UP000187455">
    <property type="component" value="Unassembled WGS sequence"/>
</dbReference>
<evidence type="ECO:0000313" key="11">
    <source>
        <dbReference type="Proteomes" id="UP000187455"/>
    </source>
</evidence>
<organism evidence="10 11">
    <name type="scientific">Smittium mucronatum</name>
    <dbReference type="NCBI Taxonomy" id="133383"/>
    <lineage>
        <taxon>Eukaryota</taxon>
        <taxon>Fungi</taxon>
        <taxon>Fungi incertae sedis</taxon>
        <taxon>Zoopagomycota</taxon>
        <taxon>Kickxellomycotina</taxon>
        <taxon>Harpellomycetes</taxon>
        <taxon>Harpellales</taxon>
        <taxon>Legeriomycetaceae</taxon>
        <taxon>Smittium</taxon>
    </lineage>
</organism>
<dbReference type="InterPro" id="IPR001341">
    <property type="entry name" value="Asp_kinase"/>
</dbReference>
<evidence type="ECO:0000256" key="7">
    <source>
        <dbReference type="RuleBase" id="RU003448"/>
    </source>
</evidence>
<comment type="caution">
    <text evidence="10">The sequence shown here is derived from an EMBL/GenBank/DDBJ whole genome shotgun (WGS) entry which is preliminary data.</text>
</comment>
<dbReference type="OrthoDB" id="4323675at2759"/>
<keyword evidence="2 7" id="KW-0808">Transferase</keyword>
<dbReference type="InterPro" id="IPR045865">
    <property type="entry name" value="ACT-like_dom_sf"/>
</dbReference>
<dbReference type="PANTHER" id="PTHR21499">
    <property type="entry name" value="ASPARTATE KINASE"/>
    <property type="match status" value="1"/>
</dbReference>
<reference evidence="10 11" key="1">
    <citation type="journal article" date="2016" name="Mol. Biol. Evol.">
        <title>Genome-Wide Survey of Gut Fungi (Harpellales) Reveals the First Horizontally Transferred Ubiquitin Gene from a Mosquito Host.</title>
        <authorList>
            <person name="Wang Y."/>
            <person name="White M.M."/>
            <person name="Kvist S."/>
            <person name="Moncalvo J.M."/>
        </authorList>
    </citation>
    <scope>NUCLEOTIDE SEQUENCE [LARGE SCALE GENOMIC DNA]</scope>
    <source>
        <strain evidence="10 11">ALG-7-W6</strain>
    </source>
</reference>
<dbReference type="Gene3D" id="3.40.1160.10">
    <property type="entry name" value="Acetylglutamate kinase-like"/>
    <property type="match status" value="1"/>
</dbReference>
<gene>
    <name evidence="10" type="ORF">AYI68_g3400</name>
</gene>
<dbReference type="PANTHER" id="PTHR21499:SF59">
    <property type="entry name" value="ASPARTOKINASE"/>
    <property type="match status" value="1"/>
</dbReference>
<dbReference type="Pfam" id="PF22468">
    <property type="entry name" value="ACT_9"/>
    <property type="match status" value="1"/>
</dbReference>
<dbReference type="InterPro" id="IPR002912">
    <property type="entry name" value="ACT_dom"/>
</dbReference>
<keyword evidence="5" id="KW-0067">ATP-binding</keyword>
<dbReference type="GO" id="GO:0005524">
    <property type="term" value="F:ATP binding"/>
    <property type="evidence" value="ECO:0007669"/>
    <property type="project" value="UniProtKB-KW"/>
</dbReference>
<dbReference type="GO" id="GO:0071266">
    <property type="term" value="P:'de novo' L-methionine biosynthetic process"/>
    <property type="evidence" value="ECO:0007669"/>
    <property type="project" value="UniProtKB-ARBA"/>
</dbReference>
<dbReference type="InterPro" id="IPR005260">
    <property type="entry name" value="Asp_kin_monofn"/>
</dbReference>
<feature type="region of interest" description="Disordered" evidence="8">
    <location>
        <begin position="484"/>
        <end position="504"/>
    </location>
</feature>